<comment type="caution">
    <text evidence="2">The sequence shown here is derived from an EMBL/GenBank/DDBJ whole genome shotgun (WGS) entry which is preliminary data.</text>
</comment>
<proteinExistence type="predicted"/>
<accession>A0A8H6YG49</accession>
<dbReference type="AlphaFoldDB" id="A0A8H6YG49"/>
<evidence type="ECO:0000256" key="1">
    <source>
        <dbReference type="SAM" id="MobiDB-lite"/>
    </source>
</evidence>
<dbReference type="EMBL" id="JACAZH010000010">
    <property type="protein sequence ID" value="KAF7357649.1"/>
    <property type="molecule type" value="Genomic_DNA"/>
</dbReference>
<feature type="region of interest" description="Disordered" evidence="1">
    <location>
        <begin position="1"/>
        <end position="97"/>
    </location>
</feature>
<feature type="compositionally biased region" description="Basic residues" evidence="1">
    <location>
        <begin position="63"/>
        <end position="73"/>
    </location>
</feature>
<feature type="compositionally biased region" description="Basic and acidic residues" evidence="1">
    <location>
        <begin position="12"/>
        <end position="24"/>
    </location>
</feature>
<evidence type="ECO:0000313" key="2">
    <source>
        <dbReference type="EMBL" id="KAF7357649.1"/>
    </source>
</evidence>
<dbReference type="OrthoDB" id="3030351at2759"/>
<organism evidence="2 3">
    <name type="scientific">Mycena sanguinolenta</name>
    <dbReference type="NCBI Taxonomy" id="230812"/>
    <lineage>
        <taxon>Eukaryota</taxon>
        <taxon>Fungi</taxon>
        <taxon>Dikarya</taxon>
        <taxon>Basidiomycota</taxon>
        <taxon>Agaricomycotina</taxon>
        <taxon>Agaricomycetes</taxon>
        <taxon>Agaricomycetidae</taxon>
        <taxon>Agaricales</taxon>
        <taxon>Marasmiineae</taxon>
        <taxon>Mycenaceae</taxon>
        <taxon>Mycena</taxon>
    </lineage>
</organism>
<feature type="compositionally biased region" description="Gly residues" evidence="1">
    <location>
        <begin position="187"/>
        <end position="196"/>
    </location>
</feature>
<keyword evidence="3" id="KW-1185">Reference proteome</keyword>
<name>A0A8H6YG49_9AGAR</name>
<reference evidence="2" key="1">
    <citation type="submission" date="2020-05" db="EMBL/GenBank/DDBJ databases">
        <title>Mycena genomes resolve the evolution of fungal bioluminescence.</title>
        <authorList>
            <person name="Tsai I.J."/>
        </authorList>
    </citation>
    <scope>NUCLEOTIDE SEQUENCE</scope>
    <source>
        <strain evidence="2">160909Yilan</strain>
    </source>
</reference>
<feature type="region of interest" description="Disordered" evidence="1">
    <location>
        <begin position="116"/>
        <end position="196"/>
    </location>
</feature>
<dbReference type="Proteomes" id="UP000623467">
    <property type="component" value="Unassembled WGS sequence"/>
</dbReference>
<protein>
    <submittedName>
        <fullName evidence="2">Uncharacterized protein</fullName>
    </submittedName>
</protein>
<sequence>MHLSRPPLHAKSKTEKDDSDRERPLLYTFPVITRTNADRPTDRPTPERQSTASLSLPPMSHKPPPRTHRRTHTHTQLETPPTDADVNADPAHAIRSVPRHKITGFALESDAESFTAPAPVHVSAPQTPARASPATKKMQREKPRTAPRRRRSASRSFSSSRPWLLPGGGGASVSDDELSRSFDLDSGAGGLGGGGGGGDFTQYLLRRIDSQKPLYHSPAFQAMMSVSVR</sequence>
<evidence type="ECO:0000313" key="3">
    <source>
        <dbReference type="Proteomes" id="UP000623467"/>
    </source>
</evidence>
<gene>
    <name evidence="2" type="ORF">MSAN_01361500</name>
</gene>
<feature type="compositionally biased region" description="Basic and acidic residues" evidence="1">
    <location>
        <begin position="36"/>
        <end position="46"/>
    </location>
</feature>